<evidence type="ECO:0000313" key="5">
    <source>
        <dbReference type="Proteomes" id="UP000559256"/>
    </source>
</evidence>
<dbReference type="AlphaFoldDB" id="A0A8H5FS18"/>
<dbReference type="SUPFAM" id="SSF48208">
    <property type="entry name" value="Six-hairpin glycosidases"/>
    <property type="match status" value="1"/>
</dbReference>
<dbReference type="OrthoDB" id="3542292at2759"/>
<feature type="chain" id="PRO_5034721199" description="Trehalase" evidence="3">
    <location>
        <begin position="16"/>
        <end position="819"/>
    </location>
</feature>
<dbReference type="Gene3D" id="1.50.10.10">
    <property type="match status" value="1"/>
</dbReference>
<evidence type="ECO:0000313" key="4">
    <source>
        <dbReference type="EMBL" id="KAF5346662.1"/>
    </source>
</evidence>
<keyword evidence="3" id="KW-0732">Signal</keyword>
<dbReference type="InterPro" id="IPR001661">
    <property type="entry name" value="Glyco_hydro_37"/>
</dbReference>
<dbReference type="PANTHER" id="PTHR23403:SF1">
    <property type="entry name" value="TREHALASE"/>
    <property type="match status" value="1"/>
</dbReference>
<proteinExistence type="inferred from homology"/>
<reference evidence="4 5" key="1">
    <citation type="journal article" date="2020" name="ISME J.">
        <title>Uncovering the hidden diversity of litter-decomposition mechanisms in mushroom-forming fungi.</title>
        <authorList>
            <person name="Floudas D."/>
            <person name="Bentzer J."/>
            <person name="Ahren D."/>
            <person name="Johansson T."/>
            <person name="Persson P."/>
            <person name="Tunlid A."/>
        </authorList>
    </citation>
    <scope>NUCLEOTIDE SEQUENCE [LARGE SCALE GENOMIC DNA]</scope>
    <source>
        <strain evidence="4 5">CBS 291.85</strain>
    </source>
</reference>
<comment type="similarity">
    <text evidence="1 2">Belongs to the glycosyl hydrolase 37 family.</text>
</comment>
<dbReference type="EMBL" id="JAACJM010000100">
    <property type="protein sequence ID" value="KAF5346662.1"/>
    <property type="molecule type" value="Genomic_DNA"/>
</dbReference>
<keyword evidence="2" id="KW-0378">Hydrolase</keyword>
<accession>A0A8H5FS18</accession>
<sequence length="819" mass="88207">MWWTLVSIAAVSVRAQQAAPSITLSTVIASPSAPLSQPLPSQVPLPPKQAWCPSEIFCAGPLLQTVNVANIYVDPKTFVDKPTNASAQSVLAAFNALGVVNGTNTTVTEGQIVDFVDTQFQGEGLELEGLPLDSFNPSPAFIENVTDPLVKAFTQTVHGFWPQLIRGTNRSTLCDGSSCESSLIPLNHTFVVPGGRFREQYYWDSFWIVEGLLESELYSVVNDTLQNFMDELERFGFIPNGGRIYYLNRSQPPLFIQMLYRYVTVSGDTTILERALPLAEKELTWWQTNRSVNVTLTSNFSSSSNTTSLNASTTHHLYHYSVNNSAPRPESYLTDYHTANPPVLLPNGSAATDGSVQVILDEEGRSALYAELASGAETGWDYTARWVKGLSDRVVEVGVSSNASSTPILGNTSISSNTTTTTTTVEQVAGVQVSYGPQNANWTLRDLAIRDTIPVDLNSILYKNHVLLAELYNISFVNCSSPSPEKGAAVAKAAARHLKAADALKEGILSVFWNPQKLAFYDFSLSSGEQHTVFSVAAFYPYWAGIYPAELFTARGGEDVSGGDDAEGVDQDRAFGAFASVNLVLRRYNGTFPSTFVSVPSVSNSNTTTDREATGLQWDAPNTWPPHQYIVLQALRGLRSLLPDANVSVSSSIPNATDSFSLVPPGQLGLAEAELTPQPISATANATSDINVLNGTVSNGGNSSTQGWVETLERELANRYVASVLCSWHATGGSIEGILPKLSDQELNVTNSVGNTGNMFEKFSYLDIDVAGQGGEYTVQAGFGWTNGVLLWVAARYGDVLVAPTCPDLLNEAAATGSG</sequence>
<evidence type="ECO:0000256" key="1">
    <source>
        <dbReference type="ARBA" id="ARBA00005615"/>
    </source>
</evidence>
<dbReference type="InterPro" id="IPR008928">
    <property type="entry name" value="6-hairpin_glycosidase_sf"/>
</dbReference>
<comment type="caution">
    <text evidence="4">The sequence shown here is derived from an EMBL/GenBank/DDBJ whole genome shotgun (WGS) entry which is preliminary data.</text>
</comment>
<evidence type="ECO:0000256" key="2">
    <source>
        <dbReference type="RuleBase" id="RU361180"/>
    </source>
</evidence>
<dbReference type="InterPro" id="IPR012341">
    <property type="entry name" value="6hp_glycosidase-like_sf"/>
</dbReference>
<evidence type="ECO:0000256" key="3">
    <source>
        <dbReference type="SAM" id="SignalP"/>
    </source>
</evidence>
<gene>
    <name evidence="4" type="ORF">D9758_013212</name>
</gene>
<dbReference type="Proteomes" id="UP000559256">
    <property type="component" value="Unassembled WGS sequence"/>
</dbReference>
<dbReference type="EC" id="3.2.1.28" evidence="2"/>
<comment type="catalytic activity">
    <reaction evidence="2">
        <text>alpha,alpha-trehalose + H2O = alpha-D-glucose + beta-D-glucose</text>
        <dbReference type="Rhea" id="RHEA:32675"/>
        <dbReference type="ChEBI" id="CHEBI:15377"/>
        <dbReference type="ChEBI" id="CHEBI:15903"/>
        <dbReference type="ChEBI" id="CHEBI:16551"/>
        <dbReference type="ChEBI" id="CHEBI:17925"/>
        <dbReference type="EC" id="3.2.1.28"/>
    </reaction>
</comment>
<name>A0A8H5FS18_9AGAR</name>
<keyword evidence="2" id="KW-0326">Glycosidase</keyword>
<dbReference type="GO" id="GO:0005993">
    <property type="term" value="P:trehalose catabolic process"/>
    <property type="evidence" value="ECO:0007669"/>
    <property type="project" value="TreeGrafter"/>
</dbReference>
<dbReference type="PRINTS" id="PR00744">
    <property type="entry name" value="GLHYDRLASE37"/>
</dbReference>
<organism evidence="4 5">
    <name type="scientific">Tetrapyrgos nigripes</name>
    <dbReference type="NCBI Taxonomy" id="182062"/>
    <lineage>
        <taxon>Eukaryota</taxon>
        <taxon>Fungi</taxon>
        <taxon>Dikarya</taxon>
        <taxon>Basidiomycota</taxon>
        <taxon>Agaricomycotina</taxon>
        <taxon>Agaricomycetes</taxon>
        <taxon>Agaricomycetidae</taxon>
        <taxon>Agaricales</taxon>
        <taxon>Marasmiineae</taxon>
        <taxon>Marasmiaceae</taxon>
        <taxon>Tetrapyrgos</taxon>
    </lineage>
</organism>
<feature type="signal peptide" evidence="3">
    <location>
        <begin position="1"/>
        <end position="15"/>
    </location>
</feature>
<dbReference type="PANTHER" id="PTHR23403">
    <property type="entry name" value="TREHALASE"/>
    <property type="match status" value="1"/>
</dbReference>
<keyword evidence="5" id="KW-1185">Reference proteome</keyword>
<dbReference type="Pfam" id="PF01204">
    <property type="entry name" value="Trehalase"/>
    <property type="match status" value="4"/>
</dbReference>
<dbReference type="GO" id="GO:0004555">
    <property type="term" value="F:alpha,alpha-trehalase activity"/>
    <property type="evidence" value="ECO:0007669"/>
    <property type="project" value="UniProtKB-EC"/>
</dbReference>
<protein>
    <recommendedName>
        <fullName evidence="2">Trehalase</fullName>
        <ecNumber evidence="2">3.2.1.28</ecNumber>
    </recommendedName>
    <alternativeName>
        <fullName evidence="2">Alpha-trehalose glucohydrolase</fullName>
    </alternativeName>
</protein>